<accession>A0AA38QAB6</accession>
<comment type="caution">
    <text evidence="4">The sequence shown here is derived from an EMBL/GenBank/DDBJ whole genome shotgun (WGS) entry which is preliminary data.</text>
</comment>
<proteinExistence type="predicted"/>
<dbReference type="PANTHER" id="PTHR48049">
    <property type="entry name" value="GLYCOSYLTRANSFERASE"/>
    <property type="match status" value="1"/>
</dbReference>
<keyword evidence="1" id="KW-0808">Transferase</keyword>
<keyword evidence="3" id="KW-0812">Transmembrane</keyword>
<dbReference type="EMBL" id="MU801892">
    <property type="protein sequence ID" value="KAJ3990210.1"/>
    <property type="molecule type" value="Genomic_DNA"/>
</dbReference>
<evidence type="ECO:0000256" key="1">
    <source>
        <dbReference type="ARBA" id="ARBA00022679"/>
    </source>
</evidence>
<evidence type="ECO:0000256" key="3">
    <source>
        <dbReference type="SAM" id="Phobius"/>
    </source>
</evidence>
<dbReference type="SUPFAM" id="SSF53756">
    <property type="entry name" value="UDP-Glycosyltransferase/glycogen phosphorylase"/>
    <property type="match status" value="1"/>
</dbReference>
<evidence type="ECO:0000256" key="2">
    <source>
        <dbReference type="SAM" id="MobiDB-lite"/>
    </source>
</evidence>
<evidence type="ECO:0000313" key="4">
    <source>
        <dbReference type="EMBL" id="KAJ3990210.1"/>
    </source>
</evidence>
<dbReference type="InterPro" id="IPR002213">
    <property type="entry name" value="UDP_glucos_trans"/>
</dbReference>
<dbReference type="Pfam" id="PF00201">
    <property type="entry name" value="UDPGT"/>
    <property type="match status" value="1"/>
</dbReference>
<keyword evidence="3" id="KW-0472">Membrane</keyword>
<feature type="compositionally biased region" description="Polar residues" evidence="2">
    <location>
        <begin position="197"/>
        <end position="209"/>
    </location>
</feature>
<name>A0AA38QAB6_9AGAR</name>
<dbReference type="GO" id="GO:0035251">
    <property type="term" value="F:UDP-glucosyltransferase activity"/>
    <property type="evidence" value="ECO:0007669"/>
    <property type="project" value="InterPro"/>
</dbReference>
<sequence length="519" mass="57402">MSSVKNILFHALPAWGTVSFIVLIPLAVIITRARPDIVITVITTGIIYPKFNNELKSKLSVEEYDLLSPRINIIDVCGPNVNPFEPLKEFAPAYTAIWSSESILCKSSGKTFTALAPPTVAILDPFTPYAYESIYAISQKKVPIISWVSGPSGPLLRIFGPASLGGDADPSLETEAGLKLARAQLLEPPSEAAKSMVGSNVTSDTSLEKSNVPGMPPMYAHEWKPQISLLPEGPLVRFGQIYTRAGDGVIVVSNSVYEQESINATKKWFSGIGKPCYALAPLTLPNSKGQEDTEHREVTHFLDSVNERFGPRSLIYISFGTFFWPPEQEKLVAVIETLLANQIPFIFSHSSPMANNLSTEFLASINNSGFAMEMVWSPQETILQHKVTGWFITHGGWNSIQEAFEHKVPLIFWPMGGDQPINAAVLSLTHKAAFELIEVRSGKDGTKPLLRFESTEYKPTFTVDAVKAEVGELLEKIKSDEGQLVRSNFEKLGKEMWRSWDEGGQSRVELNEFLDMYCI</sequence>
<organism evidence="4 5">
    <name type="scientific">Lentinula detonsa</name>
    <dbReference type="NCBI Taxonomy" id="2804962"/>
    <lineage>
        <taxon>Eukaryota</taxon>
        <taxon>Fungi</taxon>
        <taxon>Dikarya</taxon>
        <taxon>Basidiomycota</taxon>
        <taxon>Agaricomycotina</taxon>
        <taxon>Agaricomycetes</taxon>
        <taxon>Agaricomycetidae</taxon>
        <taxon>Agaricales</taxon>
        <taxon>Marasmiineae</taxon>
        <taxon>Omphalotaceae</taxon>
        <taxon>Lentinula</taxon>
    </lineage>
</organism>
<dbReference type="InterPro" id="IPR050481">
    <property type="entry name" value="UDP-glycosyltransf_plant"/>
</dbReference>
<dbReference type="AlphaFoldDB" id="A0AA38QAB6"/>
<dbReference type="Gene3D" id="3.40.50.2000">
    <property type="entry name" value="Glycogen Phosphorylase B"/>
    <property type="match status" value="2"/>
</dbReference>
<evidence type="ECO:0000313" key="5">
    <source>
        <dbReference type="Proteomes" id="UP001163850"/>
    </source>
</evidence>
<dbReference type="Proteomes" id="UP001163850">
    <property type="component" value="Unassembled WGS sequence"/>
</dbReference>
<feature type="region of interest" description="Disordered" evidence="2">
    <location>
        <begin position="190"/>
        <end position="211"/>
    </location>
</feature>
<feature type="transmembrane region" description="Helical" evidence="3">
    <location>
        <begin position="7"/>
        <end position="30"/>
    </location>
</feature>
<gene>
    <name evidence="4" type="ORF">F5890DRAFT_1625083</name>
</gene>
<evidence type="ECO:0008006" key="6">
    <source>
        <dbReference type="Google" id="ProtNLM"/>
    </source>
</evidence>
<dbReference type="PANTHER" id="PTHR48049:SF65">
    <property type="entry name" value="ANTHOCYANIDIN 3-O-GLUCOSYLTRANSFERASE"/>
    <property type="match status" value="1"/>
</dbReference>
<protein>
    <recommendedName>
        <fullName evidence="6">UDP-Glycosyltransferase/glycogen phosphorylase</fullName>
    </recommendedName>
</protein>
<reference evidence="4" key="1">
    <citation type="submission" date="2022-08" db="EMBL/GenBank/DDBJ databases">
        <authorList>
            <consortium name="DOE Joint Genome Institute"/>
            <person name="Min B."/>
            <person name="Riley R."/>
            <person name="Sierra-Patev S."/>
            <person name="Naranjo-Ortiz M."/>
            <person name="Looney B."/>
            <person name="Konkel Z."/>
            <person name="Slot J.C."/>
            <person name="Sakamoto Y."/>
            <person name="Steenwyk J.L."/>
            <person name="Rokas A."/>
            <person name="Carro J."/>
            <person name="Camarero S."/>
            <person name="Ferreira P."/>
            <person name="Molpeceres G."/>
            <person name="Ruiz-Duenas F.J."/>
            <person name="Serrano A."/>
            <person name="Henrissat B."/>
            <person name="Drula E."/>
            <person name="Hughes K.W."/>
            <person name="Mata J.L."/>
            <person name="Ishikawa N.K."/>
            <person name="Vargas-Isla R."/>
            <person name="Ushijima S."/>
            <person name="Smith C.A."/>
            <person name="Ahrendt S."/>
            <person name="Andreopoulos W."/>
            <person name="He G."/>
            <person name="Labutti K."/>
            <person name="Lipzen A."/>
            <person name="Ng V."/>
            <person name="Sandor L."/>
            <person name="Barry K."/>
            <person name="Martinez A.T."/>
            <person name="Xiao Y."/>
            <person name="Gibbons J.G."/>
            <person name="Terashima K."/>
            <person name="Hibbett D.S."/>
            <person name="Grigoriev I.V."/>
        </authorList>
    </citation>
    <scope>NUCLEOTIDE SEQUENCE</scope>
    <source>
        <strain evidence="4">TFB7829</strain>
    </source>
</reference>
<keyword evidence="3" id="KW-1133">Transmembrane helix</keyword>